<dbReference type="Gene3D" id="1.10.420.10">
    <property type="entry name" value="Peroxidase, domain 2"/>
    <property type="match status" value="1"/>
</dbReference>
<evidence type="ECO:0000256" key="13">
    <source>
        <dbReference type="ARBA" id="ARBA00023157"/>
    </source>
</evidence>
<evidence type="ECO:0000259" key="21">
    <source>
        <dbReference type="PROSITE" id="PS50873"/>
    </source>
</evidence>
<evidence type="ECO:0000256" key="18">
    <source>
        <dbReference type="PIRSR" id="PIRSR600823-4"/>
    </source>
</evidence>
<feature type="disulfide bond" evidence="19">
    <location>
        <begin position="199"/>
        <end position="231"/>
    </location>
</feature>
<dbReference type="FunCoup" id="A0A251TR40">
    <property type="interactions" value="178"/>
</dbReference>
<organism evidence="23 24">
    <name type="scientific">Helianthus annuus</name>
    <name type="common">Common sunflower</name>
    <dbReference type="NCBI Taxonomy" id="4232"/>
    <lineage>
        <taxon>Eukaryota</taxon>
        <taxon>Viridiplantae</taxon>
        <taxon>Streptophyta</taxon>
        <taxon>Embryophyta</taxon>
        <taxon>Tracheophyta</taxon>
        <taxon>Spermatophyta</taxon>
        <taxon>Magnoliopsida</taxon>
        <taxon>eudicotyledons</taxon>
        <taxon>Gunneridae</taxon>
        <taxon>Pentapetalae</taxon>
        <taxon>asterids</taxon>
        <taxon>campanulids</taxon>
        <taxon>Asterales</taxon>
        <taxon>Asteraceae</taxon>
        <taxon>Asteroideae</taxon>
        <taxon>Heliantheae alliance</taxon>
        <taxon>Heliantheae</taxon>
        <taxon>Helianthus</taxon>
    </lineage>
</organism>
<dbReference type="OrthoDB" id="2113341at2759"/>
<evidence type="ECO:0000256" key="2">
    <source>
        <dbReference type="ARBA" id="ARBA00002322"/>
    </source>
</evidence>
<evidence type="ECO:0000256" key="7">
    <source>
        <dbReference type="ARBA" id="ARBA00022617"/>
    </source>
</evidence>
<evidence type="ECO:0000256" key="8">
    <source>
        <dbReference type="ARBA" id="ARBA00022723"/>
    </source>
</evidence>
<evidence type="ECO:0000256" key="19">
    <source>
        <dbReference type="PIRSR" id="PIRSR600823-5"/>
    </source>
</evidence>
<keyword evidence="13 19" id="KW-1015">Disulfide bond</keyword>
<gene>
    <name evidence="23" type="ORF">HannXRQ_Chr09g0239821</name>
    <name evidence="22" type="ORF">HanXRQr2_Chr09g0364411</name>
</gene>
<dbReference type="OMA" id="SIVRMGQ"/>
<dbReference type="InterPro" id="IPR033905">
    <property type="entry name" value="Secretory_peroxidase"/>
</dbReference>
<dbReference type="PROSITE" id="PS50873">
    <property type="entry name" value="PEROXIDASE_4"/>
    <property type="match status" value="1"/>
</dbReference>
<feature type="active site" description="Proton acceptor" evidence="15">
    <location>
        <position position="69"/>
    </location>
</feature>
<dbReference type="SUPFAM" id="SSF48113">
    <property type="entry name" value="Heme-dependent peroxidases"/>
    <property type="match status" value="1"/>
</dbReference>
<accession>A0A251TR40</accession>
<dbReference type="AlphaFoldDB" id="A0A251TR40"/>
<dbReference type="Gramene" id="mRNA:HanXRQr2_Chr09g0364411">
    <property type="protein sequence ID" value="mRNA:HanXRQr2_Chr09g0364411"/>
    <property type="gene ID" value="HanXRQr2_Chr09g0364411"/>
</dbReference>
<evidence type="ECO:0000313" key="24">
    <source>
        <dbReference type="Proteomes" id="UP000215914"/>
    </source>
</evidence>
<feature type="binding site" description="axial binding residue" evidence="17">
    <location>
        <position position="192"/>
    </location>
    <ligand>
        <name>heme b</name>
        <dbReference type="ChEBI" id="CHEBI:60344"/>
    </ligand>
    <ligandPart>
        <name>Fe</name>
        <dbReference type="ChEBI" id="CHEBI:18248"/>
    </ligandPart>
</feature>
<proteinExistence type="inferred from homology"/>
<keyword evidence="5 20" id="KW-0964">Secreted</keyword>
<dbReference type="EMBL" id="CM007898">
    <property type="protein sequence ID" value="OTG13590.1"/>
    <property type="molecule type" value="Genomic_DNA"/>
</dbReference>
<evidence type="ECO:0000256" key="17">
    <source>
        <dbReference type="PIRSR" id="PIRSR600823-3"/>
    </source>
</evidence>
<evidence type="ECO:0000256" key="6">
    <source>
        <dbReference type="ARBA" id="ARBA00022559"/>
    </source>
</evidence>
<dbReference type="GO" id="GO:0009505">
    <property type="term" value="C:plant-type cell wall"/>
    <property type="evidence" value="ECO:0000318"/>
    <property type="project" value="GO_Central"/>
</dbReference>
<feature type="binding site" evidence="17">
    <location>
        <position position="70"/>
    </location>
    <ligand>
        <name>Ca(2+)</name>
        <dbReference type="ChEBI" id="CHEBI:29108"/>
        <label>1</label>
    </ligand>
</feature>
<dbReference type="InParanoid" id="A0A251TR40"/>
<evidence type="ECO:0000256" key="14">
    <source>
        <dbReference type="ARBA" id="ARBA00023324"/>
    </source>
</evidence>
<dbReference type="PROSITE" id="PS00435">
    <property type="entry name" value="PEROXIDASE_1"/>
    <property type="match status" value="1"/>
</dbReference>
<dbReference type="FunFam" id="1.10.420.10:FF:000010">
    <property type="entry name" value="Peroxidase"/>
    <property type="match status" value="1"/>
</dbReference>
<evidence type="ECO:0000256" key="15">
    <source>
        <dbReference type="PIRSR" id="PIRSR600823-1"/>
    </source>
</evidence>
<evidence type="ECO:0000256" key="4">
    <source>
        <dbReference type="ARBA" id="ARBA00012313"/>
    </source>
</evidence>
<sequence>MKLIKMTMVVLAIIITFEFFIVANSQGQLKVGFYNQVCPNAESVVTNIVRDAAKSDHRIPPGLLRLHFHDCFVEGCDGSILTDNGNTSEKGAFGHQGLIGFDIIEDAKAKLESLCPGVVSCADIVAMAARDAVAFSHGPVYQVETGRKDGLVSNIDLANRMPDVRDSIQLLKQKFIEKGLNAKDLVILSAAHTIGSTACFFMEERLYNFASRGGPDPSINPRLLPELTSTCPKNGDVGVRLPMDHGSEDTFDIQILQNIRSGFAVLQSDAKLMDDVTTRGIVDSYFGVLAPLTGPSFEADFVTSMIRMGRIGVKTGSNGNIRRLCKSFN</sequence>
<feature type="site" description="Transition state stabilizer" evidence="18">
    <location>
        <position position="65"/>
    </location>
</feature>
<feature type="binding site" evidence="16">
    <location>
        <position position="162"/>
    </location>
    <ligand>
        <name>substrate</name>
    </ligand>
</feature>
<dbReference type="EMBL" id="MNCJ02000324">
    <property type="protein sequence ID" value="KAF5788888.1"/>
    <property type="molecule type" value="Genomic_DNA"/>
</dbReference>
<evidence type="ECO:0000256" key="3">
    <source>
        <dbReference type="ARBA" id="ARBA00006873"/>
    </source>
</evidence>
<keyword evidence="12 17" id="KW-0408">Iron</keyword>
<evidence type="ECO:0000256" key="12">
    <source>
        <dbReference type="ARBA" id="ARBA00023004"/>
    </source>
</evidence>
<evidence type="ECO:0000313" key="22">
    <source>
        <dbReference type="EMBL" id="KAF5788888.1"/>
    </source>
</evidence>
<comment type="function">
    <text evidence="2">Removal of H(2)O(2), oxidation of toxic reductants, biosynthesis and degradation of lignin, suberization, auxin catabolism, response to environmental stresses such as wounding, pathogen attack and oxidative stress. These functions might be dependent on each isozyme/isoform in each plant tissue.</text>
</comment>
<dbReference type="CDD" id="cd00693">
    <property type="entry name" value="secretory_peroxidase"/>
    <property type="match status" value="1"/>
</dbReference>
<comment type="similarity">
    <text evidence="3">Belongs to the peroxidase family. Ascorbate peroxidase subfamily.</text>
</comment>
<feature type="binding site" evidence="17">
    <location>
        <position position="79"/>
    </location>
    <ligand>
        <name>Ca(2+)</name>
        <dbReference type="ChEBI" id="CHEBI:29108"/>
        <label>1</label>
    </ligand>
</feature>
<dbReference type="GO" id="GO:0006979">
    <property type="term" value="P:response to oxidative stress"/>
    <property type="evidence" value="ECO:0007669"/>
    <property type="project" value="UniProtKB-UniRule"/>
</dbReference>
<name>A0A251TR40_HELAN</name>
<dbReference type="GO" id="GO:0042744">
    <property type="term" value="P:hydrogen peroxide catabolic process"/>
    <property type="evidence" value="ECO:0007669"/>
    <property type="project" value="UniProtKB-KW"/>
</dbReference>
<evidence type="ECO:0000313" key="23">
    <source>
        <dbReference type="EMBL" id="OTG13590.1"/>
    </source>
</evidence>
<keyword evidence="24" id="KW-1185">Reference proteome</keyword>
<dbReference type="InterPro" id="IPR000823">
    <property type="entry name" value="Peroxidase_pln"/>
</dbReference>
<feature type="disulfide bond" evidence="19">
    <location>
        <begin position="71"/>
        <end position="76"/>
    </location>
</feature>
<evidence type="ECO:0000256" key="11">
    <source>
        <dbReference type="ARBA" id="ARBA00023002"/>
    </source>
</evidence>
<keyword evidence="10 17" id="KW-0106">Calcium</keyword>
<keyword evidence="7 20" id="KW-0349">Heme</keyword>
<dbReference type="InterPro" id="IPR019793">
    <property type="entry name" value="Peroxidases_heam-ligand_BS"/>
</dbReference>
<evidence type="ECO:0000256" key="10">
    <source>
        <dbReference type="ARBA" id="ARBA00022837"/>
    </source>
</evidence>
<dbReference type="GO" id="GO:0004601">
    <property type="term" value="F:peroxidase activity"/>
    <property type="evidence" value="ECO:0000318"/>
    <property type="project" value="GO_Central"/>
</dbReference>
<feature type="binding site" evidence="17">
    <location>
        <position position="252"/>
    </location>
    <ligand>
        <name>Ca(2+)</name>
        <dbReference type="ChEBI" id="CHEBI:29108"/>
        <label>2</label>
    </ligand>
</feature>
<dbReference type="GO" id="GO:0046872">
    <property type="term" value="F:metal ion binding"/>
    <property type="evidence" value="ECO:0007669"/>
    <property type="project" value="UniProtKB-UniRule"/>
</dbReference>
<dbReference type="Gene3D" id="1.10.520.10">
    <property type="match status" value="1"/>
</dbReference>
<keyword evidence="14 20" id="KW-0376">Hydrogen peroxide</keyword>
<evidence type="ECO:0000256" key="9">
    <source>
        <dbReference type="ARBA" id="ARBA00022729"/>
    </source>
</evidence>
<dbReference type="GO" id="GO:0005576">
    <property type="term" value="C:extracellular region"/>
    <property type="evidence" value="ECO:0007669"/>
    <property type="project" value="UniProtKB-SubCell"/>
</dbReference>
<dbReference type="PANTHER" id="PTHR31235">
    <property type="entry name" value="PEROXIDASE 25-RELATED"/>
    <property type="match status" value="1"/>
</dbReference>
<feature type="binding site" evidence="17">
    <location>
        <position position="244"/>
    </location>
    <ligand>
        <name>Ca(2+)</name>
        <dbReference type="ChEBI" id="CHEBI:29108"/>
        <label>2</label>
    </ligand>
</feature>
<reference evidence="22" key="3">
    <citation type="submission" date="2020-06" db="EMBL/GenBank/DDBJ databases">
        <title>Helianthus annuus Genome sequencing and assembly Release 2.</title>
        <authorList>
            <person name="Gouzy J."/>
            <person name="Langlade N."/>
            <person name="Munos S."/>
        </authorList>
    </citation>
    <scope>NUCLEOTIDE SEQUENCE</scope>
    <source>
        <tissue evidence="22">Leaves</tissue>
    </source>
</reference>
<feature type="binding site" evidence="17">
    <location>
        <position position="73"/>
    </location>
    <ligand>
        <name>Ca(2+)</name>
        <dbReference type="ChEBI" id="CHEBI:29108"/>
        <label>1</label>
    </ligand>
</feature>
<feature type="binding site" evidence="17">
    <location>
        <position position="193"/>
    </location>
    <ligand>
        <name>Ca(2+)</name>
        <dbReference type="ChEBI" id="CHEBI:29108"/>
        <label>2</label>
    </ligand>
</feature>
<evidence type="ECO:0000256" key="20">
    <source>
        <dbReference type="RuleBase" id="RU362060"/>
    </source>
</evidence>
<dbReference type="Proteomes" id="UP000215914">
    <property type="component" value="Chromosome 9"/>
</dbReference>
<reference evidence="23" key="2">
    <citation type="submission" date="2017-02" db="EMBL/GenBank/DDBJ databases">
        <title>Sunflower complete genome.</title>
        <authorList>
            <person name="Langlade N."/>
            <person name="Munos S."/>
        </authorList>
    </citation>
    <scope>NUCLEOTIDE SEQUENCE [LARGE SCALE GENOMIC DNA]</scope>
    <source>
        <tissue evidence="23">Leaves</tissue>
    </source>
</reference>
<keyword evidence="8 17" id="KW-0479">Metal-binding</keyword>
<dbReference type="GO" id="GO:0140825">
    <property type="term" value="F:lactoperoxidase activity"/>
    <property type="evidence" value="ECO:0007669"/>
    <property type="project" value="UniProtKB-EC"/>
</dbReference>
<keyword evidence="9" id="KW-0732">Signal</keyword>
<feature type="binding site" evidence="17">
    <location>
        <position position="89"/>
    </location>
    <ligand>
        <name>Ca(2+)</name>
        <dbReference type="ChEBI" id="CHEBI:29108"/>
        <label>1</label>
    </ligand>
</feature>
<dbReference type="Pfam" id="PF00141">
    <property type="entry name" value="peroxidase"/>
    <property type="match status" value="1"/>
</dbReference>
<dbReference type="InterPro" id="IPR010255">
    <property type="entry name" value="Haem_peroxidase_sf"/>
</dbReference>
<feature type="binding site" evidence="17">
    <location>
        <position position="77"/>
    </location>
    <ligand>
        <name>Ca(2+)</name>
        <dbReference type="ChEBI" id="CHEBI:29108"/>
        <label>1</label>
    </ligand>
</feature>
<comment type="cofactor">
    <cofactor evidence="17 20">
        <name>Ca(2+)</name>
        <dbReference type="ChEBI" id="CHEBI:29108"/>
    </cofactor>
    <text evidence="17 20">Binds 2 calcium ions per subunit.</text>
</comment>
<comment type="catalytic activity">
    <reaction evidence="1 20">
        <text>2 a phenolic donor + H2O2 = 2 a phenolic radical donor + 2 H2O</text>
        <dbReference type="Rhea" id="RHEA:56136"/>
        <dbReference type="ChEBI" id="CHEBI:15377"/>
        <dbReference type="ChEBI" id="CHEBI:16240"/>
        <dbReference type="ChEBI" id="CHEBI:139520"/>
        <dbReference type="ChEBI" id="CHEBI:139521"/>
        <dbReference type="EC" id="1.11.1.7"/>
    </reaction>
</comment>
<evidence type="ECO:0000256" key="1">
    <source>
        <dbReference type="ARBA" id="ARBA00000189"/>
    </source>
</evidence>
<evidence type="ECO:0000256" key="5">
    <source>
        <dbReference type="ARBA" id="ARBA00022525"/>
    </source>
</evidence>
<dbReference type="STRING" id="4232.A0A251TR40"/>
<feature type="binding site" evidence="17">
    <location>
        <position position="75"/>
    </location>
    <ligand>
        <name>Ca(2+)</name>
        <dbReference type="ChEBI" id="CHEBI:29108"/>
        <label>1</label>
    </ligand>
</feature>
<dbReference type="InterPro" id="IPR002016">
    <property type="entry name" value="Haem_peroxidase"/>
</dbReference>
<comment type="cofactor">
    <cofactor evidence="17 20">
        <name>heme b</name>
        <dbReference type="ChEBI" id="CHEBI:60344"/>
    </cofactor>
    <text evidence="17 20">Binds 1 heme b (iron(II)-protoporphyrin IX) group per subunit.</text>
</comment>
<dbReference type="GO" id="GO:0020037">
    <property type="term" value="F:heme binding"/>
    <property type="evidence" value="ECO:0007669"/>
    <property type="project" value="UniProtKB-UniRule"/>
</dbReference>
<reference evidence="22 24" key="1">
    <citation type="journal article" date="2017" name="Nature">
        <title>The sunflower genome provides insights into oil metabolism, flowering and Asterid evolution.</title>
        <authorList>
            <person name="Badouin H."/>
            <person name="Gouzy J."/>
            <person name="Grassa C.J."/>
            <person name="Murat F."/>
            <person name="Staton S.E."/>
            <person name="Cottret L."/>
            <person name="Lelandais-Briere C."/>
            <person name="Owens G.L."/>
            <person name="Carrere S."/>
            <person name="Mayjonade B."/>
            <person name="Legrand L."/>
            <person name="Gill N."/>
            <person name="Kane N.C."/>
            <person name="Bowers J.E."/>
            <person name="Hubner S."/>
            <person name="Bellec A."/>
            <person name="Berard A."/>
            <person name="Berges H."/>
            <person name="Blanchet N."/>
            <person name="Boniface M.C."/>
            <person name="Brunel D."/>
            <person name="Catrice O."/>
            <person name="Chaidir N."/>
            <person name="Claudel C."/>
            <person name="Donnadieu C."/>
            <person name="Faraut T."/>
            <person name="Fievet G."/>
            <person name="Helmstetter N."/>
            <person name="King M."/>
            <person name="Knapp S.J."/>
            <person name="Lai Z."/>
            <person name="Le Paslier M.C."/>
            <person name="Lippi Y."/>
            <person name="Lorenzon L."/>
            <person name="Mandel J.R."/>
            <person name="Marage G."/>
            <person name="Marchand G."/>
            <person name="Marquand E."/>
            <person name="Bret-Mestries E."/>
            <person name="Morien E."/>
            <person name="Nambeesan S."/>
            <person name="Nguyen T."/>
            <person name="Pegot-Espagnet P."/>
            <person name="Pouilly N."/>
            <person name="Raftis F."/>
            <person name="Sallet E."/>
            <person name="Schiex T."/>
            <person name="Thomas J."/>
            <person name="Vandecasteele C."/>
            <person name="Vares D."/>
            <person name="Vear F."/>
            <person name="Vautrin S."/>
            <person name="Crespi M."/>
            <person name="Mangin B."/>
            <person name="Burke J.M."/>
            <person name="Salse J."/>
            <person name="Munos S."/>
            <person name="Vincourt P."/>
            <person name="Rieseberg L.H."/>
            <person name="Langlade N.B."/>
        </authorList>
    </citation>
    <scope>NUCLEOTIDE SEQUENCE [LARGE SCALE GENOMIC DNA]</scope>
    <source>
        <strain evidence="24">cv. SF193</strain>
        <tissue evidence="22">Leaves</tissue>
    </source>
</reference>
<dbReference type="GO" id="GO:0006950">
    <property type="term" value="P:response to stress"/>
    <property type="evidence" value="ECO:0000318"/>
    <property type="project" value="GO_Central"/>
</dbReference>
<dbReference type="FunFam" id="1.10.520.10:FF:000008">
    <property type="entry name" value="Peroxidase"/>
    <property type="match status" value="1"/>
</dbReference>
<dbReference type="PRINTS" id="PR00458">
    <property type="entry name" value="PEROXIDASE"/>
</dbReference>
<keyword evidence="11 20" id="KW-0560">Oxidoreductase</keyword>
<dbReference type="EC" id="1.11.1.7" evidence="4 20"/>
<protein>
    <recommendedName>
        <fullName evidence="4 20">Peroxidase</fullName>
        <ecNumber evidence="4 20">1.11.1.7</ecNumber>
    </recommendedName>
</protein>
<keyword evidence="6 20" id="KW-0575">Peroxidase</keyword>
<feature type="disulfide bond" evidence="19">
    <location>
        <begin position="38"/>
        <end position="115"/>
    </location>
</feature>
<evidence type="ECO:0000256" key="16">
    <source>
        <dbReference type="PIRSR" id="PIRSR600823-2"/>
    </source>
</evidence>
<comment type="similarity">
    <text evidence="20">Belongs to the peroxidase family. Classical plant (class III) peroxidase subfamily.</text>
</comment>
<feature type="domain" description="Plant heme peroxidase family profile" evidence="21">
    <location>
        <begin position="28"/>
        <end position="329"/>
    </location>
</feature>
<dbReference type="PRINTS" id="PR00461">
    <property type="entry name" value="PLPEROXIDASE"/>
</dbReference>
<comment type="subcellular location">
    <subcellularLocation>
        <location evidence="20">Secreted</location>
    </subcellularLocation>
</comment>
<feature type="disulfide bond" evidence="19">
    <location>
        <begin position="121"/>
        <end position="325"/>
    </location>
</feature>